<protein>
    <submittedName>
        <fullName evidence="1">Uncharacterized protein</fullName>
    </submittedName>
</protein>
<organism evidence="1 2">
    <name type="scientific">Streptococcus parauberis</name>
    <dbReference type="NCBI Taxonomy" id="1348"/>
    <lineage>
        <taxon>Bacteria</taxon>
        <taxon>Bacillati</taxon>
        <taxon>Bacillota</taxon>
        <taxon>Bacilli</taxon>
        <taxon>Lactobacillales</taxon>
        <taxon>Streptococcaceae</taxon>
        <taxon>Streptococcus</taxon>
    </lineage>
</organism>
<name>A0A0E2UFZ1_9STRE</name>
<proteinExistence type="predicted"/>
<evidence type="ECO:0000313" key="2">
    <source>
        <dbReference type="Proteomes" id="UP000217465"/>
    </source>
</evidence>
<gene>
    <name evidence="1" type="ORF">A9Y57_00267</name>
</gene>
<sequence>MKKITEIQDIKTFRIIQAIVLVLAIYILIIKWGNPFGVFFIIGISWLLSLLLPYEYRGGYNKAQKNVFLKNVSPLTENLISDGLIALVVIILYFLNK</sequence>
<dbReference type="RefSeq" id="WP_041828671.1">
    <property type="nucleotide sequence ID" value="NZ_BAWT01000011.1"/>
</dbReference>
<reference evidence="1 2" key="1">
    <citation type="submission" date="2016-06" db="EMBL/GenBank/DDBJ databases">
        <authorList>
            <person name="Haines A.N."/>
            <person name="Council K.R."/>
        </authorList>
    </citation>
    <scope>NUCLEOTIDE SEQUENCE [LARGE SCALE GENOMIC DNA]</scope>
    <source>
        <strain evidence="1 2">SP158-29</strain>
    </source>
</reference>
<dbReference type="Proteomes" id="UP000217465">
    <property type="component" value="Unassembled WGS sequence"/>
</dbReference>
<dbReference type="EMBL" id="NSGR01000004">
    <property type="protein sequence ID" value="PCH13634.1"/>
    <property type="molecule type" value="Genomic_DNA"/>
</dbReference>
<dbReference type="AlphaFoldDB" id="A0A0E2UFZ1"/>
<evidence type="ECO:0000313" key="1">
    <source>
        <dbReference type="EMBL" id="PCH13634.1"/>
    </source>
</evidence>
<accession>A0A0E2UFZ1</accession>
<comment type="caution">
    <text evidence="1">The sequence shown here is derived from an EMBL/GenBank/DDBJ whole genome shotgun (WGS) entry which is preliminary data.</text>
</comment>